<feature type="transmembrane region" description="Helical" evidence="6">
    <location>
        <begin position="222"/>
        <end position="243"/>
    </location>
</feature>
<gene>
    <name evidence="7" type="ORF">ACFPQB_10595</name>
</gene>
<feature type="transmembrane region" description="Helical" evidence="6">
    <location>
        <begin position="91"/>
        <end position="113"/>
    </location>
</feature>
<feature type="transmembrane region" description="Helical" evidence="6">
    <location>
        <begin position="120"/>
        <end position="139"/>
    </location>
</feature>
<dbReference type="RefSeq" id="WP_136432912.1">
    <property type="nucleotide sequence ID" value="NZ_JBHSNS010000004.1"/>
</dbReference>
<evidence type="ECO:0000313" key="7">
    <source>
        <dbReference type="EMBL" id="MFC5729366.1"/>
    </source>
</evidence>
<feature type="transmembrane region" description="Helical" evidence="6">
    <location>
        <begin position="167"/>
        <end position="188"/>
    </location>
</feature>
<evidence type="ECO:0000313" key="8">
    <source>
        <dbReference type="Proteomes" id="UP001596072"/>
    </source>
</evidence>
<evidence type="ECO:0000256" key="5">
    <source>
        <dbReference type="ARBA" id="ARBA00023136"/>
    </source>
</evidence>
<keyword evidence="4 6" id="KW-1133">Transmembrane helix</keyword>
<feature type="transmembrane region" description="Helical" evidence="6">
    <location>
        <begin position="60"/>
        <end position="79"/>
    </location>
</feature>
<dbReference type="Pfam" id="PF02653">
    <property type="entry name" value="BPD_transp_2"/>
    <property type="match status" value="1"/>
</dbReference>
<feature type="transmembrane region" description="Helical" evidence="6">
    <location>
        <begin position="36"/>
        <end position="53"/>
    </location>
</feature>
<keyword evidence="8" id="KW-1185">Reference proteome</keyword>
<keyword evidence="2" id="KW-1003">Cell membrane</keyword>
<feature type="transmembrane region" description="Helical" evidence="6">
    <location>
        <begin position="303"/>
        <end position="323"/>
    </location>
</feature>
<dbReference type="Proteomes" id="UP001596072">
    <property type="component" value="Unassembled WGS sequence"/>
</dbReference>
<reference evidence="8" key="1">
    <citation type="journal article" date="2019" name="Int. J. Syst. Evol. Microbiol.">
        <title>The Global Catalogue of Microorganisms (GCM) 10K type strain sequencing project: providing services to taxonomists for standard genome sequencing and annotation.</title>
        <authorList>
            <consortium name="The Broad Institute Genomics Platform"/>
            <consortium name="The Broad Institute Genome Sequencing Center for Infectious Disease"/>
            <person name="Wu L."/>
            <person name="Ma J."/>
        </authorList>
    </citation>
    <scope>NUCLEOTIDE SEQUENCE [LARGE SCALE GENOMIC DNA]</scope>
    <source>
        <strain evidence="8">YIM 94188</strain>
    </source>
</reference>
<protein>
    <submittedName>
        <fullName evidence="7">Branched-chain amino acid ABC transporter permease</fullName>
    </submittedName>
</protein>
<accession>A0ABW0ZEC6</accession>
<organism evidence="7 8">
    <name type="scientific">Nocardioides vastitatis</name>
    <dbReference type="NCBI Taxonomy" id="2568655"/>
    <lineage>
        <taxon>Bacteria</taxon>
        <taxon>Bacillati</taxon>
        <taxon>Actinomycetota</taxon>
        <taxon>Actinomycetes</taxon>
        <taxon>Propionibacteriales</taxon>
        <taxon>Nocardioidaceae</taxon>
        <taxon>Nocardioides</taxon>
    </lineage>
</organism>
<evidence type="ECO:0000256" key="2">
    <source>
        <dbReference type="ARBA" id="ARBA00022475"/>
    </source>
</evidence>
<name>A0ABW0ZEC6_9ACTN</name>
<dbReference type="PANTHER" id="PTHR30482">
    <property type="entry name" value="HIGH-AFFINITY BRANCHED-CHAIN AMINO ACID TRANSPORT SYSTEM PERMEASE"/>
    <property type="match status" value="1"/>
</dbReference>
<sequence length="349" mass="35499">MLQIKLVRHGLLTLAAAAVVALLVLQSEDVSNFEYIQVAAYVCAAAGLTLLIGVNGQLSLGHAALMAVGAYSAALYLRSGSEDSLASAGDLFVALLVGSVTAAVVGIAVGAVAARLRGPYLAGATLALGACVVGVTTYFDHLLGGDQGLTMPLTEVPAPLSAALTSYQWSALVSLGTALLVLFLLTNLKYSPVGREMAAVRDHEVAAQLCGLSVARVQINTFVVSSAAAGAGGAILGVLYLQIASPGAFTLFLSIYLLAAVVIGGLGSMRGAVIGTVIVLYFGRLIEDRVAHLGLSTAQTDRLAAHLPLAAFGVLLIVVMLAVPGGIQGTLGRIAPRLLQLMETVGGKK</sequence>
<dbReference type="EMBL" id="JBHSNS010000004">
    <property type="protein sequence ID" value="MFC5729366.1"/>
    <property type="molecule type" value="Genomic_DNA"/>
</dbReference>
<evidence type="ECO:0000256" key="4">
    <source>
        <dbReference type="ARBA" id="ARBA00022989"/>
    </source>
</evidence>
<keyword evidence="5 6" id="KW-0472">Membrane</keyword>
<evidence type="ECO:0000256" key="1">
    <source>
        <dbReference type="ARBA" id="ARBA00004651"/>
    </source>
</evidence>
<evidence type="ECO:0000256" key="6">
    <source>
        <dbReference type="SAM" id="Phobius"/>
    </source>
</evidence>
<dbReference type="InterPro" id="IPR001851">
    <property type="entry name" value="ABC_transp_permease"/>
</dbReference>
<keyword evidence="3 6" id="KW-0812">Transmembrane</keyword>
<comment type="caution">
    <text evidence="7">The sequence shown here is derived from an EMBL/GenBank/DDBJ whole genome shotgun (WGS) entry which is preliminary data.</text>
</comment>
<proteinExistence type="predicted"/>
<dbReference type="PANTHER" id="PTHR30482:SF10">
    <property type="entry name" value="HIGH-AFFINITY BRANCHED-CHAIN AMINO ACID TRANSPORT PROTEIN BRAE"/>
    <property type="match status" value="1"/>
</dbReference>
<evidence type="ECO:0000256" key="3">
    <source>
        <dbReference type="ARBA" id="ARBA00022692"/>
    </source>
</evidence>
<comment type="subcellular location">
    <subcellularLocation>
        <location evidence="1">Cell membrane</location>
        <topology evidence="1">Multi-pass membrane protein</topology>
    </subcellularLocation>
</comment>
<dbReference type="InterPro" id="IPR043428">
    <property type="entry name" value="LivM-like"/>
</dbReference>
<dbReference type="CDD" id="cd06581">
    <property type="entry name" value="TM_PBP1_LivM_like"/>
    <property type="match status" value="1"/>
</dbReference>
<feature type="transmembrane region" description="Helical" evidence="6">
    <location>
        <begin position="255"/>
        <end position="282"/>
    </location>
</feature>